<dbReference type="Proteomes" id="UP000184330">
    <property type="component" value="Unassembled WGS sequence"/>
</dbReference>
<evidence type="ECO:0000313" key="4">
    <source>
        <dbReference type="EMBL" id="CZR65863.1"/>
    </source>
</evidence>
<keyword evidence="2" id="KW-0812">Transmembrane</keyword>
<evidence type="ECO:0000256" key="3">
    <source>
        <dbReference type="SAM" id="SignalP"/>
    </source>
</evidence>
<protein>
    <submittedName>
        <fullName evidence="4">Uncharacterized protein</fullName>
    </submittedName>
</protein>
<evidence type="ECO:0000313" key="5">
    <source>
        <dbReference type="Proteomes" id="UP000184330"/>
    </source>
</evidence>
<name>A0A1L7XLG6_9HELO</name>
<reference evidence="4 5" key="1">
    <citation type="submission" date="2016-03" db="EMBL/GenBank/DDBJ databases">
        <authorList>
            <person name="Ploux O."/>
        </authorList>
    </citation>
    <scope>NUCLEOTIDE SEQUENCE [LARGE SCALE GENOMIC DNA]</scope>
    <source>
        <strain evidence="4 5">UAMH 11012</strain>
    </source>
</reference>
<keyword evidence="2" id="KW-1133">Transmembrane helix</keyword>
<dbReference type="OrthoDB" id="5414836at2759"/>
<sequence length="382" mass="40676">MHLPKVAAALLGVRQVANVLPASYCSPECPSCKDDIAVYDGDTTSCTANSSFITNCGACQECVLTYNIQKGETSLSNQIEVALINILNMCANSPASTQVEALQSQASRLSAWGENLVTTTTVSATAVLTTMTPTPTATGTVNWDAVASDNPSWTTMLSTASWASKYSARISAASAAAEASLSSESVARYNQTAFATSSPTPTSTLLPAATSSSTSAKSLSQTWVVGPVMGSVLGMSTVFIVIFFTRRKQRRDALSAMQDVVPKPYHDSPSIRSSSATDNLGVEGKPQLHSDCVEAKELESTELHELPALEPVGNELNTPMEARPRIRLGGNSIAEGEGEEEDWAVQSPLPLSPLPLLFAMSELRDERMGRSESLRHETYYHA</sequence>
<evidence type="ECO:0000256" key="2">
    <source>
        <dbReference type="SAM" id="Phobius"/>
    </source>
</evidence>
<keyword evidence="5" id="KW-1185">Reference proteome</keyword>
<proteinExistence type="predicted"/>
<feature type="transmembrane region" description="Helical" evidence="2">
    <location>
        <begin position="223"/>
        <end position="244"/>
    </location>
</feature>
<keyword evidence="2" id="KW-0472">Membrane</keyword>
<evidence type="ECO:0000256" key="1">
    <source>
        <dbReference type="SAM" id="MobiDB-lite"/>
    </source>
</evidence>
<dbReference type="AlphaFoldDB" id="A0A1L7XLG6"/>
<keyword evidence="3" id="KW-0732">Signal</keyword>
<feature type="chain" id="PRO_5013381305" evidence="3">
    <location>
        <begin position="19"/>
        <end position="382"/>
    </location>
</feature>
<dbReference type="EMBL" id="FJOG01000033">
    <property type="protein sequence ID" value="CZR65863.1"/>
    <property type="molecule type" value="Genomic_DNA"/>
</dbReference>
<organism evidence="4 5">
    <name type="scientific">Phialocephala subalpina</name>
    <dbReference type="NCBI Taxonomy" id="576137"/>
    <lineage>
        <taxon>Eukaryota</taxon>
        <taxon>Fungi</taxon>
        <taxon>Dikarya</taxon>
        <taxon>Ascomycota</taxon>
        <taxon>Pezizomycotina</taxon>
        <taxon>Leotiomycetes</taxon>
        <taxon>Helotiales</taxon>
        <taxon>Mollisiaceae</taxon>
        <taxon>Phialocephala</taxon>
        <taxon>Phialocephala fortinii species complex</taxon>
    </lineage>
</organism>
<feature type="region of interest" description="Disordered" evidence="1">
    <location>
        <begin position="264"/>
        <end position="285"/>
    </location>
</feature>
<feature type="signal peptide" evidence="3">
    <location>
        <begin position="1"/>
        <end position="18"/>
    </location>
</feature>
<accession>A0A1L7XLG6</accession>
<gene>
    <name evidence="4" type="ORF">PAC_15763</name>
</gene>